<comment type="similarity">
    <text evidence="2">Belongs to the histone deacetylase family.</text>
</comment>
<proteinExistence type="inferred from homology"/>
<dbReference type="InterPro" id="IPR023696">
    <property type="entry name" value="Ureohydrolase_dom_sf"/>
</dbReference>
<evidence type="ECO:0000259" key="5">
    <source>
        <dbReference type="Pfam" id="PF00850"/>
    </source>
</evidence>
<evidence type="ECO:0000256" key="4">
    <source>
        <dbReference type="ARBA" id="ARBA00022627"/>
    </source>
</evidence>
<gene>
    <name evidence="6" type="ORF">ACFFIA_26200</name>
</gene>
<protein>
    <recommendedName>
        <fullName evidence="3">Acetoin utilization protein AcuC</fullName>
    </recommendedName>
</protein>
<feature type="domain" description="Histone deacetylase" evidence="5">
    <location>
        <begin position="21"/>
        <end position="315"/>
    </location>
</feature>
<dbReference type="PANTHER" id="PTHR10625">
    <property type="entry name" value="HISTONE DEACETYLASE HDAC1-RELATED"/>
    <property type="match status" value="1"/>
</dbReference>
<reference evidence="6 7" key="1">
    <citation type="submission" date="2024-09" db="EMBL/GenBank/DDBJ databases">
        <authorList>
            <person name="Sun Q."/>
            <person name="Mori K."/>
        </authorList>
    </citation>
    <scope>NUCLEOTIDE SEQUENCE [LARGE SCALE GENOMIC DNA]</scope>
    <source>
        <strain evidence="6 7">TBRC 3947</strain>
    </source>
</reference>
<evidence type="ECO:0000256" key="3">
    <source>
        <dbReference type="ARBA" id="ARBA00020218"/>
    </source>
</evidence>
<dbReference type="InterPro" id="IPR003085">
    <property type="entry name" value="AcuC"/>
</dbReference>
<dbReference type="Gene3D" id="3.40.800.20">
    <property type="entry name" value="Histone deacetylase domain"/>
    <property type="match status" value="1"/>
</dbReference>
<dbReference type="RefSeq" id="WP_377255022.1">
    <property type="nucleotide sequence ID" value="NZ_JBHLUH010000056.1"/>
</dbReference>
<dbReference type="Proteomes" id="UP001589867">
    <property type="component" value="Unassembled WGS sequence"/>
</dbReference>
<organism evidence="6 7">
    <name type="scientific">Phytohabitans kaempferiae</name>
    <dbReference type="NCBI Taxonomy" id="1620943"/>
    <lineage>
        <taxon>Bacteria</taxon>
        <taxon>Bacillati</taxon>
        <taxon>Actinomycetota</taxon>
        <taxon>Actinomycetes</taxon>
        <taxon>Micromonosporales</taxon>
        <taxon>Micromonosporaceae</taxon>
    </lineage>
</organism>
<name>A0ABV6M9Q1_9ACTN</name>
<comment type="caution">
    <text evidence="6">The sequence shown here is derived from an EMBL/GenBank/DDBJ whole genome shotgun (WGS) entry which is preliminary data.</text>
</comment>
<evidence type="ECO:0000313" key="7">
    <source>
        <dbReference type="Proteomes" id="UP001589867"/>
    </source>
</evidence>
<sequence length="393" mass="41974">MSGSTVVVWDEALLGYDMGDHPLDPVRVELTIALARELGILDRAGVRVVAPKPADDAALTRVHRPDYVAAVRAAPDDPFFTGWGLNTPDNPIFDGMHEASALVCGATLAAAEAVWRGEAKRAVNVAGGLHHAMPARAAGFCVYNDPAVAIARLLDLGAERVGYVDIDVHHGDGVQAAFYGDPRVLTVSLHETPLTLFPGTGFPEETGGEGAEGTSVNVALPPGTADPGWLRAFHAVVPSVLRAFRPQVLVTQCGADSHRLDPLADLRLSVDGQRAAHLALRELAEELCEGRWVATGGGGYALVEVVPRTWTHLLATATGDPIAPATLTPLEWRALAKRRRPEREVPLRMTDDADVSYLPWQPGSEPDAVDRAIVATRKAVFPLHGLDPHDPRD</sequence>
<dbReference type="CDD" id="cd09994">
    <property type="entry name" value="HDAC_AcuC_like"/>
    <property type="match status" value="1"/>
</dbReference>
<comment type="pathway">
    <text evidence="1">Ketone degradation; acetoin degradation.</text>
</comment>
<evidence type="ECO:0000256" key="1">
    <source>
        <dbReference type="ARBA" id="ARBA00005101"/>
    </source>
</evidence>
<evidence type="ECO:0000256" key="2">
    <source>
        <dbReference type="ARBA" id="ARBA00005947"/>
    </source>
</evidence>
<dbReference type="PRINTS" id="PR01270">
    <property type="entry name" value="HDASUPER"/>
</dbReference>
<dbReference type="InterPro" id="IPR000286">
    <property type="entry name" value="HDACs"/>
</dbReference>
<dbReference type="InterPro" id="IPR037138">
    <property type="entry name" value="His_deacetylse_dom_sf"/>
</dbReference>
<dbReference type="PANTHER" id="PTHR10625:SF10">
    <property type="entry name" value="HISTONE DEACETYLASE HDAC1"/>
    <property type="match status" value="1"/>
</dbReference>
<keyword evidence="4" id="KW-0006">Acetoin catabolism</keyword>
<dbReference type="Pfam" id="PF00850">
    <property type="entry name" value="Hist_deacetyl"/>
    <property type="match status" value="1"/>
</dbReference>
<accession>A0ABV6M9Q1</accession>
<keyword evidence="7" id="KW-1185">Reference proteome</keyword>
<dbReference type="InterPro" id="IPR023801">
    <property type="entry name" value="His_deacetylse_dom"/>
</dbReference>
<dbReference type="SUPFAM" id="SSF52768">
    <property type="entry name" value="Arginase/deacetylase"/>
    <property type="match status" value="1"/>
</dbReference>
<dbReference type="EMBL" id="JBHLUH010000056">
    <property type="protein sequence ID" value="MFC0531138.1"/>
    <property type="molecule type" value="Genomic_DNA"/>
</dbReference>
<evidence type="ECO:0000313" key="6">
    <source>
        <dbReference type="EMBL" id="MFC0531138.1"/>
    </source>
</evidence>